<evidence type="ECO:0000313" key="2">
    <source>
        <dbReference type="EnsemblMetazoa" id="GBRI039250-PA"/>
    </source>
</evidence>
<evidence type="ECO:0000313" key="3">
    <source>
        <dbReference type="Proteomes" id="UP000091820"/>
    </source>
</evidence>
<organism evidence="2 3">
    <name type="scientific">Glossina brevipalpis</name>
    <dbReference type="NCBI Taxonomy" id="37001"/>
    <lineage>
        <taxon>Eukaryota</taxon>
        <taxon>Metazoa</taxon>
        <taxon>Ecdysozoa</taxon>
        <taxon>Arthropoda</taxon>
        <taxon>Hexapoda</taxon>
        <taxon>Insecta</taxon>
        <taxon>Pterygota</taxon>
        <taxon>Neoptera</taxon>
        <taxon>Endopterygota</taxon>
        <taxon>Diptera</taxon>
        <taxon>Brachycera</taxon>
        <taxon>Muscomorpha</taxon>
        <taxon>Hippoboscoidea</taxon>
        <taxon>Glossinidae</taxon>
        <taxon>Glossina</taxon>
    </lineage>
</organism>
<reference evidence="2" key="2">
    <citation type="submission" date="2020-05" db="UniProtKB">
        <authorList>
            <consortium name="EnsemblMetazoa"/>
        </authorList>
    </citation>
    <scope>IDENTIFICATION</scope>
    <source>
        <strain evidence="2">IAEA</strain>
    </source>
</reference>
<accession>A0A1A9X018</accession>
<dbReference type="AlphaFoldDB" id="A0A1A9X018"/>
<feature type="transmembrane region" description="Helical" evidence="1">
    <location>
        <begin position="38"/>
        <end position="60"/>
    </location>
</feature>
<protein>
    <submittedName>
        <fullName evidence="2">Uncharacterized protein</fullName>
    </submittedName>
</protein>
<keyword evidence="3" id="KW-1185">Reference proteome</keyword>
<reference evidence="3" key="1">
    <citation type="submission" date="2014-03" db="EMBL/GenBank/DDBJ databases">
        <authorList>
            <person name="Aksoy S."/>
            <person name="Warren W."/>
            <person name="Wilson R.K."/>
        </authorList>
    </citation>
    <scope>NUCLEOTIDE SEQUENCE [LARGE SCALE GENOMIC DNA]</scope>
    <source>
        <strain evidence="3">IAEA</strain>
    </source>
</reference>
<dbReference type="EnsemblMetazoa" id="GBRI039250-RA">
    <property type="protein sequence ID" value="GBRI039250-PA"/>
    <property type="gene ID" value="GBRI039250"/>
</dbReference>
<evidence type="ECO:0000256" key="1">
    <source>
        <dbReference type="SAM" id="Phobius"/>
    </source>
</evidence>
<dbReference type="VEuPathDB" id="VectorBase:GBRI039250"/>
<keyword evidence="1" id="KW-0472">Membrane</keyword>
<sequence length="181" mass="21186">MFAGADTYETFDKNGYDRPGNVWSRFSKRLLKWRIRKLQTCNFVLSFMAVMVAVCGFFTFRNYFLVGLVDVDVRHMHDYFNQIRHNDNGQQAYDMKMTAFSYISCGFLMIKYSRKDDTDFLIPIEAFDRFNKFLEDFSSGIINSINITATFTTTRNKKSSAILRCPVAAWLCSNDFRSYNT</sequence>
<keyword evidence="1" id="KW-0812">Transmembrane</keyword>
<dbReference type="Proteomes" id="UP000091820">
    <property type="component" value="Unassembled WGS sequence"/>
</dbReference>
<name>A0A1A9X018_9MUSC</name>
<keyword evidence="1" id="KW-1133">Transmembrane helix</keyword>
<proteinExistence type="predicted"/>